<dbReference type="EMBL" id="JAVBIK010000001">
    <property type="protein sequence ID" value="MDT7519910.1"/>
    <property type="molecule type" value="Genomic_DNA"/>
</dbReference>
<keyword evidence="4 5" id="KW-0663">Pyridoxal phosphate</keyword>
<comment type="function">
    <text evidence="5">Catalyzes the cleavage of L-allo-threonine and L-threonine to glycine and acetaldehyde.</text>
</comment>
<evidence type="ECO:0000313" key="7">
    <source>
        <dbReference type="EMBL" id="MDT7519910.1"/>
    </source>
</evidence>
<dbReference type="RefSeq" id="WP_313875558.1">
    <property type="nucleotide sequence ID" value="NZ_JAVBIK010000001.1"/>
</dbReference>
<keyword evidence="5" id="KW-0456">Lyase</keyword>
<evidence type="ECO:0000256" key="2">
    <source>
        <dbReference type="ARBA" id="ARBA00006966"/>
    </source>
</evidence>
<dbReference type="InterPro" id="IPR026273">
    <property type="entry name" value="Low_specificity_L-TA_bact"/>
</dbReference>
<accession>A0ABU3KQ12</accession>
<comment type="cofactor">
    <cofactor evidence="1 5">
        <name>pyridoxal 5'-phosphate</name>
        <dbReference type="ChEBI" id="CHEBI:597326"/>
    </cofactor>
</comment>
<name>A0ABU3KQ12_9BURK</name>
<comment type="subunit">
    <text evidence="3">Homotetramer.</text>
</comment>
<dbReference type="InterPro" id="IPR015421">
    <property type="entry name" value="PyrdxlP-dep_Trfase_major"/>
</dbReference>
<dbReference type="Pfam" id="PF01212">
    <property type="entry name" value="Beta_elim_lyase"/>
    <property type="match status" value="1"/>
</dbReference>
<dbReference type="Gene3D" id="3.40.640.10">
    <property type="entry name" value="Type I PLP-dependent aspartate aminotransferase-like (Major domain)"/>
    <property type="match status" value="1"/>
</dbReference>
<dbReference type="PANTHER" id="PTHR48097">
    <property type="entry name" value="L-THREONINE ALDOLASE-RELATED"/>
    <property type="match status" value="1"/>
</dbReference>
<sequence>MTTLPTSVTTVSPGHYLQFASDNTSGICPEAMQAFMAANSGFAASYGNDDATRLACDRIREVFEADAEVFFVFNGTAANSIALASLCQSYQAVICSDTAHVETDECGAPEFFSNGSKLLSAPHRHGKLTSAGVLEVITRRTDVHYPRPKVLTLTQSTEMGSVYQKGEISGISRIAQEHGLKVHMDGARFANAVAALKVAPADITWRAGVDVLCFGGTKMGLPIGEAIVFFDRKLGEEFSYRCKQAGQLASKMRYLSAPWLAMLTDGTWLRHAAHANAMAHRLSERIAGIAGAELLLPTEVNGVFVNLPEPAIARLKALGWTFYTFIGGGARFMCSWATTEEAVDHLADDLERVLAG</sequence>
<evidence type="ECO:0000256" key="4">
    <source>
        <dbReference type="ARBA" id="ARBA00022898"/>
    </source>
</evidence>
<comment type="similarity">
    <text evidence="2 5">Belongs to the threonine aldolase family.</text>
</comment>
<dbReference type="Proteomes" id="UP001321700">
    <property type="component" value="Unassembled WGS sequence"/>
</dbReference>
<keyword evidence="8" id="KW-1185">Reference proteome</keyword>
<feature type="domain" description="Aromatic amino acid beta-eliminating lyase/threonine aldolase" evidence="6">
    <location>
        <begin position="18"/>
        <end position="307"/>
    </location>
</feature>
<organism evidence="7 8">
    <name type="scientific">Rhodoferax potami</name>
    <dbReference type="NCBI Taxonomy" id="3068338"/>
    <lineage>
        <taxon>Bacteria</taxon>
        <taxon>Pseudomonadati</taxon>
        <taxon>Pseudomonadota</taxon>
        <taxon>Betaproteobacteria</taxon>
        <taxon>Burkholderiales</taxon>
        <taxon>Comamonadaceae</taxon>
        <taxon>Rhodoferax</taxon>
    </lineage>
</organism>
<dbReference type="InterPro" id="IPR015424">
    <property type="entry name" value="PyrdxlP-dep_Trfase"/>
</dbReference>
<comment type="catalytic activity">
    <reaction evidence="5">
        <text>L-threonine = acetaldehyde + glycine</text>
        <dbReference type="Rhea" id="RHEA:19625"/>
        <dbReference type="ChEBI" id="CHEBI:15343"/>
        <dbReference type="ChEBI" id="CHEBI:57305"/>
        <dbReference type="ChEBI" id="CHEBI:57926"/>
        <dbReference type="EC" id="4.1.2.48"/>
    </reaction>
</comment>
<dbReference type="InterPro" id="IPR001597">
    <property type="entry name" value="ArAA_b-elim_lyase/Thr_aldolase"/>
</dbReference>
<reference evidence="7 8" key="1">
    <citation type="submission" date="2023-08" db="EMBL/GenBank/DDBJ databases">
        <title>Rhodoferax potami sp. nov. and Rhodoferax mekongensis sp. nov., isolated from the Mekong River in Thailand.</title>
        <authorList>
            <person name="Kitikhun S."/>
            <person name="Charoenyingcharoen P."/>
            <person name="Siriarchawattana P."/>
            <person name="Likhitrattanapisal S."/>
            <person name="Nilsakha T."/>
            <person name="Chanpet A."/>
            <person name="Rattanawaree P."/>
            <person name="Ingsriswang S."/>
        </authorList>
    </citation>
    <scope>NUCLEOTIDE SEQUENCE [LARGE SCALE GENOMIC DNA]</scope>
    <source>
        <strain evidence="7 8">TBRC 17660</strain>
    </source>
</reference>
<dbReference type="EC" id="4.1.2.48" evidence="5"/>
<comment type="catalytic activity">
    <reaction evidence="5">
        <text>L-allo-threonine = acetaldehyde + glycine</text>
        <dbReference type="Rhea" id="RHEA:26209"/>
        <dbReference type="ChEBI" id="CHEBI:15343"/>
        <dbReference type="ChEBI" id="CHEBI:57305"/>
        <dbReference type="ChEBI" id="CHEBI:58585"/>
        <dbReference type="EC" id="4.1.2.48"/>
    </reaction>
</comment>
<dbReference type="PIRSF" id="PIRSF038940">
    <property type="entry name" value="Low_specificity_LTA"/>
    <property type="match status" value="1"/>
</dbReference>
<dbReference type="PANTHER" id="PTHR48097:SF5">
    <property type="entry name" value="LOW SPECIFICITY L-THREONINE ALDOLASE"/>
    <property type="match status" value="1"/>
</dbReference>
<dbReference type="SUPFAM" id="SSF53383">
    <property type="entry name" value="PLP-dependent transferases"/>
    <property type="match status" value="1"/>
</dbReference>
<dbReference type="InterPro" id="IPR015422">
    <property type="entry name" value="PyrdxlP-dep_Trfase_small"/>
</dbReference>
<protein>
    <recommendedName>
        <fullName evidence="5">L-threonine aldolase</fullName>
        <ecNumber evidence="5">4.1.2.48</ecNumber>
    </recommendedName>
</protein>
<evidence type="ECO:0000256" key="3">
    <source>
        <dbReference type="ARBA" id="ARBA00011881"/>
    </source>
</evidence>
<evidence type="ECO:0000256" key="5">
    <source>
        <dbReference type="PIRNR" id="PIRNR038940"/>
    </source>
</evidence>
<dbReference type="CDD" id="cd06502">
    <property type="entry name" value="TA_like"/>
    <property type="match status" value="1"/>
</dbReference>
<dbReference type="Gene3D" id="3.90.1150.10">
    <property type="entry name" value="Aspartate Aminotransferase, domain 1"/>
    <property type="match status" value="1"/>
</dbReference>
<gene>
    <name evidence="7" type="ORF">RAE19_14530</name>
</gene>
<evidence type="ECO:0000256" key="1">
    <source>
        <dbReference type="ARBA" id="ARBA00001933"/>
    </source>
</evidence>
<proteinExistence type="inferred from homology"/>
<evidence type="ECO:0000313" key="8">
    <source>
        <dbReference type="Proteomes" id="UP001321700"/>
    </source>
</evidence>
<evidence type="ECO:0000259" key="6">
    <source>
        <dbReference type="Pfam" id="PF01212"/>
    </source>
</evidence>
<comment type="caution">
    <text evidence="7">The sequence shown here is derived from an EMBL/GenBank/DDBJ whole genome shotgun (WGS) entry which is preliminary data.</text>
</comment>